<evidence type="ECO:0000259" key="6">
    <source>
        <dbReference type="PROSITE" id="PS50835"/>
    </source>
</evidence>
<dbReference type="InterPro" id="IPR007110">
    <property type="entry name" value="Ig-like_dom"/>
</dbReference>
<accession>A0A1W6EWD6</accession>
<feature type="domain" description="Ig-like" evidence="6">
    <location>
        <begin position="165"/>
        <end position="247"/>
    </location>
</feature>
<dbReference type="InterPro" id="IPR036116">
    <property type="entry name" value="FN3_sf"/>
</dbReference>
<feature type="domain" description="Ig-like" evidence="6">
    <location>
        <begin position="257"/>
        <end position="346"/>
    </location>
</feature>
<dbReference type="InterPro" id="IPR003599">
    <property type="entry name" value="Ig_sub"/>
</dbReference>
<keyword evidence="5" id="KW-0732">Signal</keyword>
<keyword evidence="2" id="KW-1015">Disulfide bond</keyword>
<dbReference type="EMBL" id="KY563606">
    <property type="protein sequence ID" value="ARK20015.1"/>
    <property type="molecule type" value="mRNA"/>
</dbReference>
<evidence type="ECO:0000313" key="8">
    <source>
        <dbReference type="EMBL" id="ARK20015.1"/>
    </source>
</evidence>
<dbReference type="GO" id="GO:0030424">
    <property type="term" value="C:axon"/>
    <property type="evidence" value="ECO:0007669"/>
    <property type="project" value="TreeGrafter"/>
</dbReference>
<dbReference type="PANTHER" id="PTHR45080:SF33">
    <property type="entry name" value="IG-LIKE DOMAIN-CONTAINING PROTEIN"/>
    <property type="match status" value="1"/>
</dbReference>
<dbReference type="SUPFAM" id="SSF48726">
    <property type="entry name" value="Immunoglobulin"/>
    <property type="match status" value="3"/>
</dbReference>
<dbReference type="Pfam" id="PF07679">
    <property type="entry name" value="I-set"/>
    <property type="match status" value="1"/>
</dbReference>
<feature type="domain" description="Fibronectin type-III" evidence="7">
    <location>
        <begin position="349"/>
        <end position="449"/>
    </location>
</feature>
<evidence type="ECO:0000259" key="7">
    <source>
        <dbReference type="PROSITE" id="PS50853"/>
    </source>
</evidence>
<dbReference type="AlphaFoldDB" id="A0A1W6EWD6"/>
<dbReference type="PROSITE" id="PS50853">
    <property type="entry name" value="FN3"/>
    <property type="match status" value="1"/>
</dbReference>
<dbReference type="InterPro" id="IPR003961">
    <property type="entry name" value="FN3_dom"/>
</dbReference>
<dbReference type="CDD" id="cd00096">
    <property type="entry name" value="Ig"/>
    <property type="match status" value="1"/>
</dbReference>
<dbReference type="Pfam" id="PF13927">
    <property type="entry name" value="Ig_3"/>
    <property type="match status" value="1"/>
</dbReference>
<dbReference type="SUPFAM" id="SSF49265">
    <property type="entry name" value="Fibronectin type III"/>
    <property type="match status" value="1"/>
</dbReference>
<dbReference type="Gene3D" id="2.60.40.10">
    <property type="entry name" value="Immunoglobulins"/>
    <property type="match status" value="4"/>
</dbReference>
<dbReference type="PANTHER" id="PTHR45080">
    <property type="entry name" value="CONTACTIN 5"/>
    <property type="match status" value="1"/>
</dbReference>
<feature type="region of interest" description="Disordered" evidence="4">
    <location>
        <begin position="25"/>
        <end position="55"/>
    </location>
</feature>
<dbReference type="FunFam" id="2.60.40.10:FF:000032">
    <property type="entry name" value="palladin isoform X1"/>
    <property type="match status" value="1"/>
</dbReference>
<dbReference type="SMART" id="SM00408">
    <property type="entry name" value="IGc2"/>
    <property type="match status" value="3"/>
</dbReference>
<dbReference type="InterPro" id="IPR036179">
    <property type="entry name" value="Ig-like_dom_sf"/>
</dbReference>
<dbReference type="GO" id="GO:0043025">
    <property type="term" value="C:neuronal cell body"/>
    <property type="evidence" value="ECO:0007669"/>
    <property type="project" value="TreeGrafter"/>
</dbReference>
<feature type="chain" id="PRO_5013071710" evidence="5">
    <location>
        <begin position="21"/>
        <end position="483"/>
    </location>
</feature>
<organism evidence="8">
    <name type="scientific">Ampulex compressa</name>
    <name type="common">Emerald cockroach wasp</name>
    <dbReference type="NCBI Taxonomy" id="860918"/>
    <lineage>
        <taxon>Eukaryota</taxon>
        <taxon>Metazoa</taxon>
        <taxon>Ecdysozoa</taxon>
        <taxon>Arthropoda</taxon>
        <taxon>Hexapoda</taxon>
        <taxon>Insecta</taxon>
        <taxon>Pterygota</taxon>
        <taxon>Neoptera</taxon>
        <taxon>Endopterygota</taxon>
        <taxon>Hymenoptera</taxon>
        <taxon>Apocrita</taxon>
        <taxon>Aculeata</taxon>
        <taxon>Apoidea</taxon>
        <taxon>Ampulicidae</taxon>
        <taxon>Ampulicini</taxon>
        <taxon>Ampulex</taxon>
    </lineage>
</organism>
<proteinExistence type="evidence at transcript level"/>
<feature type="domain" description="Ig-like" evidence="6">
    <location>
        <begin position="56"/>
        <end position="144"/>
    </location>
</feature>
<evidence type="ECO:0000256" key="5">
    <source>
        <dbReference type="SAM" id="SignalP"/>
    </source>
</evidence>
<feature type="signal peptide" evidence="5">
    <location>
        <begin position="1"/>
        <end position="20"/>
    </location>
</feature>
<dbReference type="Pfam" id="PF00041">
    <property type="entry name" value="fn3"/>
    <property type="match status" value="1"/>
</dbReference>
<dbReference type="InterPro" id="IPR013783">
    <property type="entry name" value="Ig-like_fold"/>
</dbReference>
<dbReference type="GO" id="GO:0005886">
    <property type="term" value="C:plasma membrane"/>
    <property type="evidence" value="ECO:0007669"/>
    <property type="project" value="TreeGrafter"/>
</dbReference>
<keyword evidence="3" id="KW-0393">Immunoglobulin domain</keyword>
<dbReference type="GO" id="GO:0008046">
    <property type="term" value="F:axon guidance receptor activity"/>
    <property type="evidence" value="ECO:0007669"/>
    <property type="project" value="TreeGrafter"/>
</dbReference>
<evidence type="ECO:0000256" key="2">
    <source>
        <dbReference type="ARBA" id="ARBA00023157"/>
    </source>
</evidence>
<dbReference type="InterPro" id="IPR013098">
    <property type="entry name" value="Ig_I-set"/>
</dbReference>
<evidence type="ECO:0000256" key="3">
    <source>
        <dbReference type="ARBA" id="ARBA00023319"/>
    </source>
</evidence>
<keyword evidence="1" id="KW-0677">Repeat</keyword>
<sequence>MLSMRLVGGLVVLLAVQGWCKPSKSAEEVEYPDDSPTSDYDYHAEDDNVDSVGEPPQILSKNGSFRIRTGSTAYLPCLTKNTETVAVTWSKGREILYVDNLPQTPDPKRIVRLQNNTLMIVNATVNDTSDYYECTILAKPNSITVVHRLLVDPEGTPSTTTPAHPHEAPIEVIPGKRVEVSQGESITLGCNVRKPNTVEMKWYHENKKVGDDVQVHGDRITIRKVNRHHSGRYQCLADDDSQKPPIAAINLVVNYAPEIEVKREVVHSGIGLESDLICIVHAHPEARVMWYKDQKEIIPKKGRTALKRKENNHTLKIMHTTEQDFGVYTCRAMNNIDQASKTITLTGAPSQAIIYGGEMTKDDTGITLKWQLESYSPITEYELKYRREGDEDWKTVEPAVIDAEGNQFVAEYTITELEPGTYEAVLRARNTFGWSVPSDPHTFRGVYPPEQAENTKGAAVSIRPFGAITALSLVLLSCAFTSL</sequence>
<name>A0A1W6EWD6_AMPCP</name>
<dbReference type="GO" id="GO:0007156">
    <property type="term" value="P:homophilic cell adhesion via plasma membrane adhesion molecules"/>
    <property type="evidence" value="ECO:0007669"/>
    <property type="project" value="TreeGrafter"/>
</dbReference>
<evidence type="ECO:0000256" key="1">
    <source>
        <dbReference type="ARBA" id="ARBA00022737"/>
    </source>
</evidence>
<dbReference type="SMART" id="SM00409">
    <property type="entry name" value="IG"/>
    <property type="match status" value="3"/>
</dbReference>
<reference evidence="8" key="1">
    <citation type="submission" date="2017-02" db="EMBL/GenBank/DDBJ databases">
        <title>Parasitoid Jewel Wasp Mounts Multi-Pronged Neurochemical Attack to Hijack a Host Brain.</title>
        <authorList>
            <person name="Arvidson R.S."/>
            <person name="Kaiser M."/>
            <person name="Libersat F."/>
            <person name="Adams M.E."/>
        </authorList>
    </citation>
    <scope>NUCLEOTIDE SEQUENCE</scope>
    <source>
        <strain evidence="8">233</strain>
    </source>
</reference>
<dbReference type="GO" id="GO:0050808">
    <property type="term" value="P:synapse organization"/>
    <property type="evidence" value="ECO:0007669"/>
    <property type="project" value="TreeGrafter"/>
</dbReference>
<dbReference type="SMART" id="SM00060">
    <property type="entry name" value="FN3"/>
    <property type="match status" value="1"/>
</dbReference>
<dbReference type="InterPro" id="IPR050958">
    <property type="entry name" value="Cell_Adh-Cytoskel_Orgn"/>
</dbReference>
<protein>
    <submittedName>
        <fullName evidence="8">Venom protein</fullName>
    </submittedName>
</protein>
<dbReference type="InterPro" id="IPR003598">
    <property type="entry name" value="Ig_sub2"/>
</dbReference>
<evidence type="ECO:0000256" key="4">
    <source>
        <dbReference type="SAM" id="MobiDB-lite"/>
    </source>
</evidence>
<dbReference type="CDD" id="cd00063">
    <property type="entry name" value="FN3"/>
    <property type="match status" value="1"/>
</dbReference>
<dbReference type="PROSITE" id="PS50835">
    <property type="entry name" value="IG_LIKE"/>
    <property type="match status" value="3"/>
</dbReference>